<feature type="domain" description="FAD dependent oxidoreductase" evidence="7">
    <location>
        <begin position="38"/>
        <end position="376"/>
    </location>
</feature>
<dbReference type="Gene3D" id="3.50.50.60">
    <property type="entry name" value="FAD/NAD(P)-binding domain"/>
    <property type="match status" value="1"/>
</dbReference>
<evidence type="ECO:0000256" key="1">
    <source>
        <dbReference type="ARBA" id="ARBA00001974"/>
    </source>
</evidence>
<dbReference type="EMBL" id="JAAQPH010000010">
    <property type="protein sequence ID" value="NIA69688.1"/>
    <property type="molecule type" value="Genomic_DNA"/>
</dbReference>
<evidence type="ECO:0000256" key="4">
    <source>
        <dbReference type="ARBA" id="ARBA00022827"/>
    </source>
</evidence>
<dbReference type="PROSITE" id="PS00978">
    <property type="entry name" value="FAD_G3PDH_2"/>
    <property type="match status" value="1"/>
</dbReference>
<evidence type="ECO:0000259" key="7">
    <source>
        <dbReference type="Pfam" id="PF01266"/>
    </source>
</evidence>
<dbReference type="SUPFAM" id="SSF51905">
    <property type="entry name" value="FAD/NAD(P)-binding domain"/>
    <property type="match status" value="1"/>
</dbReference>
<keyword evidence="4" id="KW-0274">FAD</keyword>
<proteinExistence type="inferred from homology"/>
<evidence type="ECO:0000256" key="6">
    <source>
        <dbReference type="SAM" id="MobiDB-lite"/>
    </source>
</evidence>
<feature type="domain" description="Alpha-glycerophosphate oxidase C-terminal" evidence="8">
    <location>
        <begin position="438"/>
        <end position="561"/>
    </location>
</feature>
<dbReference type="Gene3D" id="1.10.8.870">
    <property type="entry name" value="Alpha-glycerophosphate oxidase, cap domain"/>
    <property type="match status" value="1"/>
</dbReference>
<dbReference type="InterPro" id="IPR000447">
    <property type="entry name" value="G3P_DH_FAD-dep"/>
</dbReference>
<keyword evidence="10" id="KW-1185">Reference proteome</keyword>
<comment type="cofactor">
    <cofactor evidence="1">
        <name>FAD</name>
        <dbReference type="ChEBI" id="CHEBI:57692"/>
    </cofactor>
</comment>
<dbReference type="InterPro" id="IPR031656">
    <property type="entry name" value="DAO_C"/>
</dbReference>
<dbReference type="GO" id="GO:0004368">
    <property type="term" value="F:glycerol-3-phosphate dehydrogenase (quinone) activity"/>
    <property type="evidence" value="ECO:0007669"/>
    <property type="project" value="InterPro"/>
</dbReference>
<dbReference type="InterPro" id="IPR036188">
    <property type="entry name" value="FAD/NAD-bd_sf"/>
</dbReference>
<accession>A0A967K780</accession>
<dbReference type="GO" id="GO:0046168">
    <property type="term" value="P:glycerol-3-phosphate catabolic process"/>
    <property type="evidence" value="ECO:0007669"/>
    <property type="project" value="TreeGrafter"/>
</dbReference>
<gene>
    <name evidence="9" type="ORF">HBA54_13885</name>
</gene>
<comment type="similarity">
    <text evidence="2">Belongs to the FAD-dependent glycerol-3-phosphate dehydrogenase family.</text>
</comment>
<evidence type="ECO:0000256" key="3">
    <source>
        <dbReference type="ARBA" id="ARBA00022630"/>
    </source>
</evidence>
<evidence type="ECO:0000313" key="10">
    <source>
        <dbReference type="Proteomes" id="UP000761264"/>
    </source>
</evidence>
<feature type="compositionally biased region" description="Polar residues" evidence="6">
    <location>
        <begin position="1"/>
        <end position="10"/>
    </location>
</feature>
<evidence type="ECO:0000256" key="2">
    <source>
        <dbReference type="ARBA" id="ARBA00007330"/>
    </source>
</evidence>
<keyword evidence="3" id="KW-0285">Flavoprotein</keyword>
<dbReference type="InterPro" id="IPR038299">
    <property type="entry name" value="DAO_C_sf"/>
</dbReference>
<dbReference type="Pfam" id="PF01266">
    <property type="entry name" value="DAO"/>
    <property type="match status" value="1"/>
</dbReference>
<comment type="caution">
    <text evidence="9">The sequence shown here is derived from an EMBL/GenBank/DDBJ whole genome shotgun (WGS) entry which is preliminary data.</text>
</comment>
<protein>
    <submittedName>
        <fullName evidence="9">Glycerol-3-phosphate dehydrogenase/oxidase</fullName>
    </submittedName>
</protein>
<dbReference type="Proteomes" id="UP000761264">
    <property type="component" value="Unassembled WGS sequence"/>
</dbReference>
<evidence type="ECO:0000259" key="8">
    <source>
        <dbReference type="Pfam" id="PF16901"/>
    </source>
</evidence>
<organism evidence="9 10">
    <name type="scientific">Pelagibius litoralis</name>
    <dbReference type="NCBI Taxonomy" id="374515"/>
    <lineage>
        <taxon>Bacteria</taxon>
        <taxon>Pseudomonadati</taxon>
        <taxon>Pseudomonadota</taxon>
        <taxon>Alphaproteobacteria</taxon>
        <taxon>Rhodospirillales</taxon>
        <taxon>Rhodovibrionaceae</taxon>
        <taxon>Pelagibius</taxon>
    </lineage>
</organism>
<name>A0A967K780_9PROT</name>
<dbReference type="Gene3D" id="3.30.9.10">
    <property type="entry name" value="D-Amino Acid Oxidase, subunit A, domain 2"/>
    <property type="match status" value="1"/>
</dbReference>
<sequence length="587" mass="63718">MTLDMTNHMGQTRAMPDKAAISRQSRIDTMRAKGHYSVVVVGAGINGLGAFHDLCQQGIDCLIVDRGDFCSGTSAAPSRMIHGGLKYLETGDFRLVQESVRERNRLLKNAPHLVRPLEMILPIETLFGGEIASLCRFLGGSGKLKRRGRMIVKAGLAAYDFYSRRNRVAPKHRMISGWDLRAAFPGINHSFRYAASYFDAQITMPERLGVELAQDGMAANPGSIALNHCNLMETREGKLVLRDEIAGERHEIRADLVVNATGPWIDAANTAMGARSGLIAGAKGSHILLDLPALHDVLAGRMIYFDPGDGRICLVTSLAGRVLLGSTDIPVEKADDVACDDGEVDYMFAALRSVFPKLDVTRSNIVFTYSGVRPLPISNGAHPDAVTRDHSIHVHEPSAERPYPILSLIGGKWTTYRAFAAEAGDAVLKRLGKHRRQTTEDLKIGGGRGLSAQVEDLAGLAGEIESILGGDRARAWALVSRYGSRAREVASLDVEGGQTIPGLPGISEAEIVYIAEAEMCESVSDLVLRRLPLALSGNITLESAGTLVAIMARVKGWTPEENRRQITSLSQTLLCKHRIDLKTGKFQ</sequence>
<dbReference type="InterPro" id="IPR006076">
    <property type="entry name" value="FAD-dep_OxRdtase"/>
</dbReference>
<dbReference type="PANTHER" id="PTHR11985">
    <property type="entry name" value="GLYCEROL-3-PHOSPHATE DEHYDROGENASE"/>
    <property type="match status" value="1"/>
</dbReference>
<keyword evidence="5" id="KW-0560">Oxidoreductase</keyword>
<evidence type="ECO:0000256" key="5">
    <source>
        <dbReference type="ARBA" id="ARBA00023002"/>
    </source>
</evidence>
<feature type="region of interest" description="Disordered" evidence="6">
    <location>
        <begin position="1"/>
        <end position="21"/>
    </location>
</feature>
<reference evidence="9" key="1">
    <citation type="submission" date="2020-03" db="EMBL/GenBank/DDBJ databases">
        <title>Genome of Pelagibius litoralis DSM 21314T.</title>
        <authorList>
            <person name="Wang G."/>
        </authorList>
    </citation>
    <scope>NUCLEOTIDE SEQUENCE</scope>
    <source>
        <strain evidence="9">DSM 21314</strain>
    </source>
</reference>
<evidence type="ECO:0000313" key="9">
    <source>
        <dbReference type="EMBL" id="NIA69688.1"/>
    </source>
</evidence>
<dbReference type="Pfam" id="PF16901">
    <property type="entry name" value="DAO_C"/>
    <property type="match status" value="1"/>
</dbReference>
<dbReference type="RefSeq" id="WP_205944645.1">
    <property type="nucleotide sequence ID" value="NZ_JAAQPH010000010.1"/>
</dbReference>
<dbReference type="PRINTS" id="PR01001">
    <property type="entry name" value="FADG3PDH"/>
</dbReference>
<dbReference type="PANTHER" id="PTHR11985:SF15">
    <property type="entry name" value="GLYCEROL-3-PHOSPHATE DEHYDROGENASE, MITOCHONDRIAL"/>
    <property type="match status" value="1"/>
</dbReference>
<dbReference type="AlphaFoldDB" id="A0A967K780"/>